<dbReference type="PRINTS" id="PR00061">
    <property type="entry name" value="RIBOSOMALL19"/>
</dbReference>
<keyword evidence="2 4" id="KW-0689">Ribosomal protein</keyword>
<accession>A0A1C9CFK7</accession>
<sequence length="120" mass="13964">MNFKNSYELIQQLESKYLKQDIPKFSIGDVIQIGLLIQEADKERVQLLQGIIISIKNAGLNTTITTRKILQRIGVERIYLVHSPKIVSFKIVKQSQVKKAKLFYLRSKYGKAARLRQKFR</sequence>
<dbReference type="Pfam" id="PF01245">
    <property type="entry name" value="Ribosomal_L19"/>
    <property type="match status" value="1"/>
</dbReference>
<dbReference type="GO" id="GO:0005762">
    <property type="term" value="C:mitochondrial large ribosomal subunit"/>
    <property type="evidence" value="ECO:0007669"/>
    <property type="project" value="TreeGrafter"/>
</dbReference>
<dbReference type="InterPro" id="IPR008991">
    <property type="entry name" value="Translation_prot_SH3-like_sf"/>
</dbReference>
<dbReference type="PROSITE" id="PS01015">
    <property type="entry name" value="RIBOSOMAL_L19"/>
    <property type="match status" value="1"/>
</dbReference>
<dbReference type="RefSeq" id="YP_009297636.1">
    <property type="nucleotide sequence ID" value="NC_031177.1"/>
</dbReference>
<geneLocation type="plastid" evidence="4"/>
<protein>
    <submittedName>
        <fullName evidence="4">Ribosomal protein L19</fullName>
    </submittedName>
</protein>
<dbReference type="GO" id="GO:0003735">
    <property type="term" value="F:structural constituent of ribosome"/>
    <property type="evidence" value="ECO:0007669"/>
    <property type="project" value="InterPro"/>
</dbReference>
<dbReference type="PANTHER" id="PTHR15680:SF9">
    <property type="entry name" value="LARGE RIBOSOMAL SUBUNIT PROTEIN BL19M"/>
    <property type="match status" value="1"/>
</dbReference>
<dbReference type="PANTHER" id="PTHR15680">
    <property type="entry name" value="RIBOSOMAL PROTEIN L19"/>
    <property type="match status" value="1"/>
</dbReference>
<dbReference type="SUPFAM" id="SSF50104">
    <property type="entry name" value="Translation proteins SH3-like domain"/>
    <property type="match status" value="1"/>
</dbReference>
<comment type="similarity">
    <text evidence="1">Belongs to the bacterial ribosomal protein bL19 family.</text>
</comment>
<gene>
    <name evidence="4" type="primary">rpl19</name>
    <name evidence="4" type="ORF">Hrvl_120</name>
</gene>
<reference evidence="4" key="1">
    <citation type="journal article" date="2016" name="BMC Biol.">
        <title>Parallel evolution of highly conserved plastid genome architecture in red seaweeds and seed plants.</title>
        <authorList>
            <person name="Lee J."/>
            <person name="Cho C.H."/>
            <person name="Park S.I."/>
            <person name="Choi J.W."/>
            <person name="Song H.S."/>
            <person name="West J.A."/>
            <person name="Bhattacharya D."/>
            <person name="Yoon H.S."/>
        </authorList>
    </citation>
    <scope>NUCLEOTIDE SEQUENCE</scope>
</reference>
<dbReference type="NCBIfam" id="TIGR01024">
    <property type="entry name" value="rplS_bact"/>
    <property type="match status" value="1"/>
</dbReference>
<dbReference type="GO" id="GO:0006412">
    <property type="term" value="P:translation"/>
    <property type="evidence" value="ECO:0007669"/>
    <property type="project" value="InterPro"/>
</dbReference>
<dbReference type="InterPro" id="IPR018257">
    <property type="entry name" value="Ribosomal_bL19_CS"/>
</dbReference>
<dbReference type="GeneID" id="29074279"/>
<evidence type="ECO:0000256" key="3">
    <source>
        <dbReference type="ARBA" id="ARBA00023274"/>
    </source>
</evidence>
<dbReference type="InterPro" id="IPR038657">
    <property type="entry name" value="Ribosomal_bL19_sf"/>
</dbReference>
<evidence type="ECO:0000256" key="1">
    <source>
        <dbReference type="ARBA" id="ARBA00005781"/>
    </source>
</evidence>
<proteinExistence type="inferred from homology"/>
<dbReference type="AlphaFoldDB" id="A0A1C9CFK7"/>
<dbReference type="InterPro" id="IPR001857">
    <property type="entry name" value="Ribosomal_bL19"/>
</dbReference>
<dbReference type="HAMAP" id="MF_00402">
    <property type="entry name" value="Ribosomal_bL19"/>
    <property type="match status" value="1"/>
</dbReference>
<name>A0A1C9CFK7_9FLOR</name>
<dbReference type="EMBL" id="KX284723">
    <property type="protein sequence ID" value="AOM67180.1"/>
    <property type="molecule type" value="Genomic_DNA"/>
</dbReference>
<evidence type="ECO:0000256" key="2">
    <source>
        <dbReference type="ARBA" id="ARBA00022980"/>
    </source>
</evidence>
<keyword evidence="3" id="KW-0687">Ribonucleoprotein</keyword>
<evidence type="ECO:0000313" key="4">
    <source>
        <dbReference type="EMBL" id="AOM67180.1"/>
    </source>
</evidence>
<organism evidence="4">
    <name type="scientific">Hildenbrandia rivularis</name>
    <dbReference type="NCBI Taxonomy" id="135206"/>
    <lineage>
        <taxon>Eukaryota</taxon>
        <taxon>Rhodophyta</taxon>
        <taxon>Florideophyceae</taxon>
        <taxon>Hildenbrandiophycidae</taxon>
        <taxon>Hildenbrandiales</taxon>
        <taxon>Hildenbrandiaceae</taxon>
        <taxon>Hildenbrandia</taxon>
    </lineage>
</organism>
<dbReference type="Gene3D" id="2.30.30.790">
    <property type="match status" value="1"/>
</dbReference>
<keyword evidence="4" id="KW-0934">Plastid</keyword>
<dbReference type="PIRSF" id="PIRSF002191">
    <property type="entry name" value="Ribosomal_L19"/>
    <property type="match status" value="1"/>
</dbReference>